<proteinExistence type="predicted"/>
<comment type="caution">
    <text evidence="2">The sequence shown here is derived from an EMBL/GenBank/DDBJ whole genome shotgun (WGS) entry which is preliminary data.</text>
</comment>
<evidence type="ECO:0000256" key="1">
    <source>
        <dbReference type="SAM" id="Phobius"/>
    </source>
</evidence>
<evidence type="ECO:0000313" key="2">
    <source>
        <dbReference type="EMBL" id="KAF5353834.1"/>
    </source>
</evidence>
<dbReference type="Proteomes" id="UP000559256">
    <property type="component" value="Unassembled WGS sequence"/>
</dbReference>
<organism evidence="2 3">
    <name type="scientific">Tetrapyrgos nigripes</name>
    <dbReference type="NCBI Taxonomy" id="182062"/>
    <lineage>
        <taxon>Eukaryota</taxon>
        <taxon>Fungi</taxon>
        <taxon>Dikarya</taxon>
        <taxon>Basidiomycota</taxon>
        <taxon>Agaricomycotina</taxon>
        <taxon>Agaricomycetes</taxon>
        <taxon>Agaricomycetidae</taxon>
        <taxon>Agaricales</taxon>
        <taxon>Marasmiineae</taxon>
        <taxon>Marasmiaceae</taxon>
        <taxon>Tetrapyrgos</taxon>
    </lineage>
</organism>
<feature type="transmembrane region" description="Helical" evidence="1">
    <location>
        <begin position="178"/>
        <end position="198"/>
    </location>
</feature>
<sequence>MSSSTIIDKKRTRAASNYHNKVSECRAPDYCSSLRTGFLHVVFHQNKRPPSPPTHSLPYASGHFPRCTIFTAKSLWLLATQYAHSTRKPFSFCPILFVTPNPSLPESRNPAYGLSLTLGLLFRNAEVRKVELSERDVAVRAMRVVCMRGLLWVQVERKVMRVQLCGKAAGGFQASTQAFYLCPPFITILVVVVVSVLFNRHDVTLVTPPNL</sequence>
<keyword evidence="1" id="KW-0812">Transmembrane</keyword>
<keyword evidence="1" id="KW-1133">Transmembrane helix</keyword>
<dbReference type="EMBL" id="JAACJM010000061">
    <property type="protein sequence ID" value="KAF5353834.1"/>
    <property type="molecule type" value="Genomic_DNA"/>
</dbReference>
<dbReference type="AlphaFoldDB" id="A0A8H5FYP2"/>
<keyword evidence="1" id="KW-0472">Membrane</keyword>
<accession>A0A8H5FYP2</accession>
<reference evidence="2 3" key="1">
    <citation type="journal article" date="2020" name="ISME J.">
        <title>Uncovering the hidden diversity of litter-decomposition mechanisms in mushroom-forming fungi.</title>
        <authorList>
            <person name="Floudas D."/>
            <person name="Bentzer J."/>
            <person name="Ahren D."/>
            <person name="Johansson T."/>
            <person name="Persson P."/>
            <person name="Tunlid A."/>
        </authorList>
    </citation>
    <scope>NUCLEOTIDE SEQUENCE [LARGE SCALE GENOMIC DNA]</scope>
    <source>
        <strain evidence="2 3">CBS 291.85</strain>
    </source>
</reference>
<keyword evidence="3" id="KW-1185">Reference proteome</keyword>
<name>A0A8H5FYP2_9AGAR</name>
<evidence type="ECO:0000313" key="3">
    <source>
        <dbReference type="Proteomes" id="UP000559256"/>
    </source>
</evidence>
<protein>
    <submittedName>
        <fullName evidence="2">Uncharacterized protein</fullName>
    </submittedName>
</protein>
<gene>
    <name evidence="2" type="ORF">D9758_010610</name>
</gene>